<comment type="caution">
    <text evidence="4">The sequence shown here is derived from an EMBL/GenBank/DDBJ whole genome shotgun (WGS) entry which is preliminary data.</text>
</comment>
<keyword evidence="4" id="KW-0808">Transferase</keyword>
<dbReference type="PANTHER" id="PTHR10815:SF5">
    <property type="entry name" value="METHYLATED-DNA--PROTEIN-CYSTEINE METHYLTRANSFERASE"/>
    <property type="match status" value="1"/>
</dbReference>
<keyword evidence="1" id="KW-0227">DNA damage</keyword>
<evidence type="ECO:0000259" key="3">
    <source>
        <dbReference type="Pfam" id="PF02870"/>
    </source>
</evidence>
<dbReference type="CDD" id="cd06445">
    <property type="entry name" value="ATase"/>
    <property type="match status" value="1"/>
</dbReference>
<sequence>MTMYATVDSPLGELLLVGAPSTRGPALTSLTMAGQRGETRPRADWVEDRPAFADIAAQLNAYFTGAATAFDIERGVTGSEFQRRVWSVLDTIPYGTTVTYGEVTTRAGMPRERVRAVASAIGANPLSIIRPCHRVIGANGSLTGYAGGLARKQRLLEIEGVLLAT</sequence>
<accession>A0ABV3FKP6</accession>
<keyword evidence="4" id="KW-0489">Methyltransferase</keyword>
<dbReference type="SUPFAM" id="SSF46767">
    <property type="entry name" value="Methylated DNA-protein cysteine methyltransferase, C-terminal domain"/>
    <property type="match status" value="1"/>
</dbReference>
<evidence type="ECO:0000256" key="1">
    <source>
        <dbReference type="ARBA" id="ARBA00022763"/>
    </source>
</evidence>
<dbReference type="InterPro" id="IPR036217">
    <property type="entry name" value="MethylDNA_cys_MeTrfase_DNAb"/>
</dbReference>
<organism evidence="4 5">
    <name type="scientific">Nocardia aurea</name>
    <dbReference type="NCBI Taxonomy" id="2144174"/>
    <lineage>
        <taxon>Bacteria</taxon>
        <taxon>Bacillati</taxon>
        <taxon>Actinomycetota</taxon>
        <taxon>Actinomycetes</taxon>
        <taxon>Mycobacteriales</taxon>
        <taxon>Nocardiaceae</taxon>
        <taxon>Nocardia</taxon>
    </lineage>
</organism>
<dbReference type="Proteomes" id="UP001551695">
    <property type="component" value="Unassembled WGS sequence"/>
</dbReference>
<dbReference type="Pfam" id="PF01035">
    <property type="entry name" value="DNA_binding_1"/>
    <property type="match status" value="1"/>
</dbReference>
<dbReference type="GO" id="GO:0032259">
    <property type="term" value="P:methylation"/>
    <property type="evidence" value="ECO:0007669"/>
    <property type="project" value="UniProtKB-KW"/>
</dbReference>
<name>A0ABV3FKP6_9NOCA</name>
<dbReference type="Gene3D" id="3.30.160.70">
    <property type="entry name" value="Methylated DNA-protein cysteine methyltransferase domain"/>
    <property type="match status" value="1"/>
</dbReference>
<dbReference type="InterPro" id="IPR036631">
    <property type="entry name" value="MGMT_N_sf"/>
</dbReference>
<dbReference type="InterPro" id="IPR036388">
    <property type="entry name" value="WH-like_DNA-bd_sf"/>
</dbReference>
<proteinExistence type="predicted"/>
<dbReference type="InterPro" id="IPR014048">
    <property type="entry name" value="MethylDNA_cys_MeTrfase_DNA-bd"/>
</dbReference>
<dbReference type="InterPro" id="IPR008332">
    <property type="entry name" value="MethylG_MeTrfase_N"/>
</dbReference>
<dbReference type="EC" id="2.1.1.63" evidence="4"/>
<keyword evidence="5" id="KW-1185">Reference proteome</keyword>
<dbReference type="PANTHER" id="PTHR10815">
    <property type="entry name" value="METHYLATED-DNA--PROTEIN-CYSTEINE METHYLTRANSFERASE"/>
    <property type="match status" value="1"/>
</dbReference>
<feature type="domain" description="Methylated-DNA-[protein]-cysteine S-methyltransferase DNA binding" evidence="2">
    <location>
        <begin position="80"/>
        <end position="161"/>
    </location>
</feature>
<evidence type="ECO:0000313" key="4">
    <source>
        <dbReference type="EMBL" id="MEV0705990.1"/>
    </source>
</evidence>
<dbReference type="EMBL" id="JBFAKC010000001">
    <property type="protein sequence ID" value="MEV0705990.1"/>
    <property type="molecule type" value="Genomic_DNA"/>
</dbReference>
<dbReference type="Pfam" id="PF02870">
    <property type="entry name" value="Methyltransf_1N"/>
    <property type="match status" value="1"/>
</dbReference>
<dbReference type="SUPFAM" id="SSF53155">
    <property type="entry name" value="Methylated DNA-protein cysteine methyltransferase domain"/>
    <property type="match status" value="1"/>
</dbReference>
<evidence type="ECO:0000313" key="5">
    <source>
        <dbReference type="Proteomes" id="UP001551695"/>
    </source>
</evidence>
<protein>
    <submittedName>
        <fullName evidence="4">Methylated-DNA--[protein]-cysteine S-methyltransferase</fullName>
        <ecNumber evidence="4">2.1.1.63</ecNumber>
    </submittedName>
</protein>
<dbReference type="GO" id="GO:0003908">
    <property type="term" value="F:methylated-DNA-[protein]-cysteine S-methyltransferase activity"/>
    <property type="evidence" value="ECO:0007669"/>
    <property type="project" value="UniProtKB-EC"/>
</dbReference>
<dbReference type="NCBIfam" id="TIGR00589">
    <property type="entry name" value="ogt"/>
    <property type="match status" value="1"/>
</dbReference>
<gene>
    <name evidence="4" type="ORF">AB0I48_00315</name>
</gene>
<evidence type="ECO:0000259" key="2">
    <source>
        <dbReference type="Pfam" id="PF01035"/>
    </source>
</evidence>
<reference evidence="4 5" key="1">
    <citation type="submission" date="2024-06" db="EMBL/GenBank/DDBJ databases">
        <title>The Natural Products Discovery Center: Release of the First 8490 Sequenced Strains for Exploring Actinobacteria Biosynthetic Diversity.</title>
        <authorList>
            <person name="Kalkreuter E."/>
            <person name="Kautsar S.A."/>
            <person name="Yang D."/>
            <person name="Bader C.D."/>
            <person name="Teijaro C.N."/>
            <person name="Fluegel L."/>
            <person name="Davis C.M."/>
            <person name="Simpson J.R."/>
            <person name="Lauterbach L."/>
            <person name="Steele A.D."/>
            <person name="Gui C."/>
            <person name="Meng S."/>
            <person name="Li G."/>
            <person name="Viehrig K."/>
            <person name="Ye F."/>
            <person name="Su P."/>
            <person name="Kiefer A.F."/>
            <person name="Nichols A."/>
            <person name="Cepeda A.J."/>
            <person name="Yan W."/>
            <person name="Fan B."/>
            <person name="Jiang Y."/>
            <person name="Adhikari A."/>
            <person name="Zheng C.-J."/>
            <person name="Schuster L."/>
            <person name="Cowan T.M."/>
            <person name="Smanski M.J."/>
            <person name="Chevrette M.G."/>
            <person name="De Carvalho L.P.S."/>
            <person name="Shen B."/>
        </authorList>
    </citation>
    <scope>NUCLEOTIDE SEQUENCE [LARGE SCALE GENOMIC DNA]</scope>
    <source>
        <strain evidence="4 5">NPDC050403</strain>
    </source>
</reference>
<dbReference type="Gene3D" id="1.10.10.10">
    <property type="entry name" value="Winged helix-like DNA-binding domain superfamily/Winged helix DNA-binding domain"/>
    <property type="match status" value="1"/>
</dbReference>
<feature type="domain" description="Methylguanine DNA methyltransferase ribonuclease-like" evidence="3">
    <location>
        <begin position="3"/>
        <end position="72"/>
    </location>
</feature>